<protein>
    <submittedName>
        <fullName evidence="1">Uncharacterized protein</fullName>
    </submittedName>
</protein>
<gene>
    <name evidence="1" type="ORF">VBRA1451_LOCUS2767</name>
</gene>
<name>A0A7S1NY12_9ALVE</name>
<reference evidence="1" key="1">
    <citation type="submission" date="2021-01" db="EMBL/GenBank/DDBJ databases">
        <authorList>
            <person name="Corre E."/>
            <person name="Pelletier E."/>
            <person name="Niang G."/>
            <person name="Scheremetjew M."/>
            <person name="Finn R."/>
            <person name="Kale V."/>
            <person name="Holt S."/>
            <person name="Cochrane G."/>
            <person name="Meng A."/>
            <person name="Brown T."/>
            <person name="Cohen L."/>
        </authorList>
    </citation>
    <scope>NUCLEOTIDE SEQUENCE</scope>
    <source>
        <strain evidence="1">CCMP3346</strain>
    </source>
</reference>
<evidence type="ECO:0000313" key="1">
    <source>
        <dbReference type="EMBL" id="CAD9047713.1"/>
    </source>
</evidence>
<dbReference type="AlphaFoldDB" id="A0A7S1NY12"/>
<dbReference type="EMBL" id="HBGB01004729">
    <property type="protein sequence ID" value="CAD9047713.1"/>
    <property type="molecule type" value="Transcribed_RNA"/>
</dbReference>
<accession>A0A7S1NY12</accession>
<organism evidence="1">
    <name type="scientific">Vitrella brassicaformis</name>
    <dbReference type="NCBI Taxonomy" id="1169539"/>
    <lineage>
        <taxon>Eukaryota</taxon>
        <taxon>Sar</taxon>
        <taxon>Alveolata</taxon>
        <taxon>Colpodellida</taxon>
        <taxon>Vitrellaceae</taxon>
        <taxon>Vitrella</taxon>
    </lineage>
</organism>
<sequence>MCIIPLGWTAAWRGRKGAGERPAAQPPIDRSTDRPTFLRCCAAVIMSGWVQGYDVAWHGMVGGVRRLDSRLYVCSSTTHTSLERFIGCLYVSVRCDLPLPLSVCVAV</sequence>
<proteinExistence type="predicted"/>